<evidence type="ECO:0000256" key="1">
    <source>
        <dbReference type="SAM" id="SignalP"/>
    </source>
</evidence>
<name>A0A7S0ET04_9EUKA</name>
<proteinExistence type="predicted"/>
<dbReference type="AlphaFoldDB" id="A0A7S0ET04"/>
<feature type="signal peptide" evidence="1">
    <location>
        <begin position="1"/>
        <end position="16"/>
    </location>
</feature>
<organism evidence="2">
    <name type="scientific">Phaeocystis antarctica</name>
    <dbReference type="NCBI Taxonomy" id="33657"/>
    <lineage>
        <taxon>Eukaryota</taxon>
        <taxon>Haptista</taxon>
        <taxon>Haptophyta</taxon>
        <taxon>Prymnesiophyceae</taxon>
        <taxon>Phaeocystales</taxon>
        <taxon>Phaeocystaceae</taxon>
        <taxon>Phaeocystis</taxon>
    </lineage>
</organism>
<protein>
    <submittedName>
        <fullName evidence="2">Uncharacterized protein</fullName>
    </submittedName>
</protein>
<reference evidence="2" key="1">
    <citation type="submission" date="2021-01" db="EMBL/GenBank/DDBJ databases">
        <authorList>
            <person name="Corre E."/>
            <person name="Pelletier E."/>
            <person name="Niang G."/>
            <person name="Scheremetjew M."/>
            <person name="Finn R."/>
            <person name="Kale V."/>
            <person name="Holt S."/>
            <person name="Cochrane G."/>
            <person name="Meng A."/>
            <person name="Brown T."/>
            <person name="Cohen L."/>
        </authorList>
    </citation>
    <scope>NUCLEOTIDE SEQUENCE</scope>
    <source>
        <strain evidence="2">CCMP1374</strain>
    </source>
</reference>
<dbReference type="PANTHER" id="PTHR37231">
    <property type="entry name" value="EXPRESSED PROTEIN"/>
    <property type="match status" value="1"/>
</dbReference>
<dbReference type="PANTHER" id="PTHR37231:SF2">
    <property type="entry name" value="EXPRESSED PROTEIN"/>
    <property type="match status" value="1"/>
</dbReference>
<accession>A0A7S0ET04</accession>
<keyword evidence="1" id="KW-0732">Signal</keyword>
<evidence type="ECO:0000313" key="2">
    <source>
        <dbReference type="EMBL" id="CAD8493952.1"/>
    </source>
</evidence>
<feature type="chain" id="PRO_5030900234" evidence="1">
    <location>
        <begin position="17"/>
        <end position="184"/>
    </location>
</feature>
<gene>
    <name evidence="2" type="ORF">PANT1444_LOCUS12743</name>
</gene>
<dbReference type="EMBL" id="HBEP01022679">
    <property type="protein sequence ID" value="CAD8493952.1"/>
    <property type="molecule type" value="Transcribed_RNA"/>
</dbReference>
<sequence>MRVVVVLTMLVASAQAFAPQALPGTTGLSHHAGLSHRRALPAEPPRVAALRSRSSVPACSASAPQQQATLAASVIGLASQPVFWWSLYTLKTTGCGLPAGPFGLIGAAEGVSYLVVVGFVASSLLSKVTSGSGLPAGPGGLLGAAEGFSFLSAVAGLAVLGFQLAEYGYLPEAVPIAGGVCSNL</sequence>